<dbReference type="InterPro" id="IPR016181">
    <property type="entry name" value="Acyl_CoA_acyltransferase"/>
</dbReference>
<dbReference type="InterPro" id="IPR032875">
    <property type="entry name" value="Succ_CoA_lig_flav_dom"/>
</dbReference>
<sequence>MLGMARPRTAGTARLRTAGMAYGSRAGSPAAHDPDRAPRRAYAGSMEQYPHSWEADVVLRDGGTAHLRPIVPDDAEALARMHEAQSPESIYLRFFAPLPKLPKRDLDRFVNVDYHDRVALVMLVGEDIIGVGRYDKISAAVAEVAFNIADAHQGRGVGSILLEHLAAAARESGIRRFTAEVLPQNRSMLQVFQAAGYEVTRGFDDGVVAVNFDIDPTARSIEVQASREHRAEAKSVRMVLHPASVVVIGASRKHNSTGNLLIRNITAANFTGDLWVVHPEVDQIAGVQAYRSLAELPGTADLAVIAVPAAATTEVVQECAAHGVKAVLVISSGFAETGEAGAELQRQVVATARSYGMRLVGPNSFGLVNEAEDISLNASLAPFLPASGTLGLFSQSGALGTALLAAAKKRGLGISTFVSAGNRADLSGNDLLQYWEEDPATKTVGLYLESIGNPRKFARIARRVSRVKPVIVIKSDLTGRELPPGHMVRTSSLAPHALDQVLGQAGVIRADTIHQLFDLAQVFSTQELPAGRRVGVIGNSAAMSTLIVQRARAQGLHVDLEPVSLHPEVEADTFRAELEAVYADEDVDSVIVTFTPSAGADEREIAAHLAEAAARSRKTTVACFLGIHGVQDELTTYLPDDSGSRTPHTVPSYIGPEDAVWALARATEYARWRAADHGRYLDIEDLDDKGVRTIIESALTGAETGRPVTLERDQAQALLSCYGIEVLPYLTAASVDEALAAADAIGYPVALKAVSATLRHRMELGGVRLNITNADELRDDFLAIQDIIRTMIGDEEPQIDVQAMAPPGVPCVIRAGEDPLLGPLLSFSLAGDTTELLGDVQHRVAPLTDKDAVEMIRSVKSSPRLFGFRGLPPVNIDPLQGVIERLSVLVERHPQIVELEINPIVATVTESHLLSARIEVLPTATRIDATRRLLS</sequence>
<dbReference type="SMART" id="SM00881">
    <property type="entry name" value="CoA_binding"/>
    <property type="match status" value="1"/>
</dbReference>
<evidence type="ECO:0000313" key="5">
    <source>
        <dbReference type="Proteomes" id="UP000253509"/>
    </source>
</evidence>
<dbReference type="InterPro" id="IPR000182">
    <property type="entry name" value="GNAT_dom"/>
</dbReference>
<dbReference type="InterPro" id="IPR003781">
    <property type="entry name" value="CoA-bd"/>
</dbReference>
<reference evidence="4 5" key="1">
    <citation type="submission" date="2018-06" db="EMBL/GenBank/DDBJ databases">
        <title>Freshwater and sediment microbial communities from various areas in North America, analyzing microbe dynamics in response to fracking.</title>
        <authorList>
            <person name="Lamendella R."/>
        </authorList>
    </citation>
    <scope>NUCLEOTIDE SEQUENCE [LARGE SCALE GENOMIC DNA]</scope>
    <source>
        <strain evidence="4 5">3b_TX</strain>
    </source>
</reference>
<dbReference type="SUPFAM" id="SSF52210">
    <property type="entry name" value="Succinyl-CoA synthetase domains"/>
    <property type="match status" value="2"/>
</dbReference>
<comment type="caution">
    <text evidence="4">The sequence shown here is derived from an EMBL/GenBank/DDBJ whole genome shotgun (WGS) entry which is preliminary data.</text>
</comment>
<keyword evidence="5" id="KW-1185">Reference proteome</keyword>
<evidence type="ECO:0000259" key="3">
    <source>
        <dbReference type="PROSITE" id="PS51186"/>
    </source>
</evidence>
<dbReference type="Pfam" id="PF13607">
    <property type="entry name" value="Succ_CoA_lig"/>
    <property type="match status" value="1"/>
</dbReference>
<dbReference type="Gene3D" id="3.40.630.30">
    <property type="match status" value="1"/>
</dbReference>
<name>A0A366IK17_9MICO</name>
<dbReference type="GO" id="GO:0016747">
    <property type="term" value="F:acyltransferase activity, transferring groups other than amino-acyl groups"/>
    <property type="evidence" value="ECO:0007669"/>
    <property type="project" value="InterPro"/>
</dbReference>
<feature type="domain" description="N-acetyltransferase" evidence="3">
    <location>
        <begin position="65"/>
        <end position="215"/>
    </location>
</feature>
<accession>A0A366IK17</accession>
<dbReference type="AlphaFoldDB" id="A0A366IK17"/>
<dbReference type="Pfam" id="PF00583">
    <property type="entry name" value="Acetyltransf_1"/>
    <property type="match status" value="1"/>
</dbReference>
<dbReference type="EMBL" id="QNSB01000003">
    <property type="protein sequence ID" value="RBP72773.1"/>
    <property type="molecule type" value="Genomic_DNA"/>
</dbReference>
<dbReference type="Gene3D" id="3.30.470.20">
    <property type="entry name" value="ATP-grasp fold, B domain"/>
    <property type="match status" value="1"/>
</dbReference>
<dbReference type="InterPro" id="IPR016102">
    <property type="entry name" value="Succinyl-CoA_synth-like"/>
</dbReference>
<dbReference type="SUPFAM" id="SSF51735">
    <property type="entry name" value="NAD(P)-binding Rossmann-fold domains"/>
    <property type="match status" value="1"/>
</dbReference>
<dbReference type="Pfam" id="PF13380">
    <property type="entry name" value="CoA_binding_2"/>
    <property type="match status" value="1"/>
</dbReference>
<dbReference type="SUPFAM" id="SSF56059">
    <property type="entry name" value="Glutathione synthetase ATP-binding domain-like"/>
    <property type="match status" value="1"/>
</dbReference>
<evidence type="ECO:0000259" key="2">
    <source>
        <dbReference type="PROSITE" id="PS50975"/>
    </source>
</evidence>
<evidence type="ECO:0000256" key="1">
    <source>
        <dbReference type="PROSITE-ProRule" id="PRU00409"/>
    </source>
</evidence>
<dbReference type="CDD" id="cd04301">
    <property type="entry name" value="NAT_SF"/>
    <property type="match status" value="1"/>
</dbReference>
<dbReference type="GO" id="GO:0005524">
    <property type="term" value="F:ATP binding"/>
    <property type="evidence" value="ECO:0007669"/>
    <property type="project" value="UniProtKB-UniRule"/>
</dbReference>
<feature type="domain" description="ATP-grasp" evidence="2">
    <location>
        <begin position="716"/>
        <end position="929"/>
    </location>
</feature>
<dbReference type="PANTHER" id="PTHR42793:SF1">
    <property type="entry name" value="PEPTIDYL-LYSINE N-ACETYLTRANSFERASE PATZ"/>
    <property type="match status" value="1"/>
</dbReference>
<dbReference type="Gene3D" id="3.40.50.720">
    <property type="entry name" value="NAD(P)-binding Rossmann-like Domain"/>
    <property type="match status" value="1"/>
</dbReference>
<keyword evidence="1" id="KW-0067">ATP-binding</keyword>
<protein>
    <submittedName>
        <fullName evidence="4">Acyl-CoA synthetase (NDP forming)</fullName>
    </submittedName>
</protein>
<organism evidence="4 5">
    <name type="scientific">Brevibacterium celere</name>
    <dbReference type="NCBI Taxonomy" id="225845"/>
    <lineage>
        <taxon>Bacteria</taxon>
        <taxon>Bacillati</taxon>
        <taxon>Actinomycetota</taxon>
        <taxon>Actinomycetes</taxon>
        <taxon>Micrococcales</taxon>
        <taxon>Brevibacteriaceae</taxon>
        <taxon>Brevibacterium</taxon>
    </lineage>
</organism>
<evidence type="ECO:0000313" key="4">
    <source>
        <dbReference type="EMBL" id="RBP72773.1"/>
    </source>
</evidence>
<dbReference type="PROSITE" id="PS51186">
    <property type="entry name" value="GNAT"/>
    <property type="match status" value="1"/>
</dbReference>
<dbReference type="Gene3D" id="3.40.50.261">
    <property type="entry name" value="Succinyl-CoA synthetase domains"/>
    <property type="match status" value="2"/>
</dbReference>
<proteinExistence type="predicted"/>
<keyword evidence="1" id="KW-0547">Nucleotide-binding</keyword>
<dbReference type="Gene3D" id="3.30.1490.20">
    <property type="entry name" value="ATP-grasp fold, A domain"/>
    <property type="match status" value="1"/>
</dbReference>
<dbReference type="InterPro" id="IPR011761">
    <property type="entry name" value="ATP-grasp"/>
</dbReference>
<dbReference type="SUPFAM" id="SSF55729">
    <property type="entry name" value="Acyl-CoA N-acyltransferases (Nat)"/>
    <property type="match status" value="1"/>
</dbReference>
<gene>
    <name evidence="4" type="ORF">DFO65_10364</name>
</gene>
<dbReference type="Proteomes" id="UP000253509">
    <property type="component" value="Unassembled WGS sequence"/>
</dbReference>
<dbReference type="InterPro" id="IPR013815">
    <property type="entry name" value="ATP_grasp_subdomain_1"/>
</dbReference>
<dbReference type="PANTHER" id="PTHR42793">
    <property type="entry name" value="COA BINDING DOMAIN CONTAINING PROTEIN"/>
    <property type="match status" value="1"/>
</dbReference>
<dbReference type="GO" id="GO:0046872">
    <property type="term" value="F:metal ion binding"/>
    <property type="evidence" value="ECO:0007669"/>
    <property type="project" value="InterPro"/>
</dbReference>
<dbReference type="PROSITE" id="PS50975">
    <property type="entry name" value="ATP_GRASP"/>
    <property type="match status" value="1"/>
</dbReference>
<dbReference type="InterPro" id="IPR036291">
    <property type="entry name" value="NAD(P)-bd_dom_sf"/>
</dbReference>
<dbReference type="Pfam" id="PF13549">
    <property type="entry name" value="ATP-grasp_5"/>
    <property type="match status" value="1"/>
</dbReference>